<dbReference type="PANTHER" id="PTHR34693">
    <property type="entry name" value="PROTEIN PAR32"/>
    <property type="match status" value="1"/>
</dbReference>
<keyword evidence="3" id="KW-1185">Reference proteome</keyword>
<gene>
    <name evidence="2" type="ORF">JX265_007531</name>
</gene>
<protein>
    <submittedName>
        <fullName evidence="2">Uncharacterized protein</fullName>
    </submittedName>
</protein>
<evidence type="ECO:0000256" key="1">
    <source>
        <dbReference type="SAM" id="MobiDB-lite"/>
    </source>
</evidence>
<evidence type="ECO:0000313" key="3">
    <source>
        <dbReference type="Proteomes" id="UP000829685"/>
    </source>
</evidence>
<feature type="compositionally biased region" description="Gly residues" evidence="1">
    <location>
        <begin position="136"/>
        <end position="147"/>
    </location>
</feature>
<feature type="compositionally biased region" description="Gly residues" evidence="1">
    <location>
        <begin position="199"/>
        <end position="211"/>
    </location>
</feature>
<accession>A0A9Q0AN18</accession>
<dbReference type="InterPro" id="IPR053203">
    <property type="entry name" value="Cisplatin_resist-associated"/>
</dbReference>
<feature type="compositionally biased region" description="Basic and acidic residues" evidence="1">
    <location>
        <begin position="153"/>
        <end position="179"/>
    </location>
</feature>
<feature type="compositionally biased region" description="Pro residues" evidence="1">
    <location>
        <begin position="39"/>
        <end position="61"/>
    </location>
</feature>
<feature type="region of interest" description="Disordered" evidence="1">
    <location>
        <begin position="1"/>
        <end position="211"/>
    </location>
</feature>
<evidence type="ECO:0000313" key="2">
    <source>
        <dbReference type="EMBL" id="KAI1866955.1"/>
    </source>
</evidence>
<organism evidence="2 3">
    <name type="scientific">Neoarthrinium moseri</name>
    <dbReference type="NCBI Taxonomy" id="1658444"/>
    <lineage>
        <taxon>Eukaryota</taxon>
        <taxon>Fungi</taxon>
        <taxon>Dikarya</taxon>
        <taxon>Ascomycota</taxon>
        <taxon>Pezizomycotina</taxon>
        <taxon>Sordariomycetes</taxon>
        <taxon>Xylariomycetidae</taxon>
        <taxon>Amphisphaeriales</taxon>
        <taxon>Apiosporaceae</taxon>
        <taxon>Neoarthrinium</taxon>
    </lineage>
</organism>
<reference evidence="2" key="1">
    <citation type="submission" date="2021-03" db="EMBL/GenBank/DDBJ databases">
        <title>Revisited historic fungal species revealed as producer of novel bioactive compounds through whole genome sequencing and comparative genomics.</title>
        <authorList>
            <person name="Vignolle G.A."/>
            <person name="Hochenegger N."/>
            <person name="Mach R.L."/>
            <person name="Mach-Aigner A.R."/>
            <person name="Javad Rahimi M."/>
            <person name="Salim K.A."/>
            <person name="Chan C.M."/>
            <person name="Lim L.B.L."/>
            <person name="Cai F."/>
            <person name="Druzhinina I.S."/>
            <person name="U'Ren J.M."/>
            <person name="Derntl C."/>
        </authorList>
    </citation>
    <scope>NUCLEOTIDE SEQUENCE</scope>
    <source>
        <strain evidence="2">TUCIM 5799</strain>
    </source>
</reference>
<sequence length="211" mass="21565">MADAYRKVGRGGAGNFYSKQDIEQAAKSTSPSDLEAQKPAPPADEPPSDPAQPPAPGPPSSSTPAYARTGRGGAGNYVDSSTAAAASAGISSQAQARPATVHTTGNQSFAQPTTGSANTTGGGPVFSTSTERPPRTGGGLTGRGGAGNWTADESQRVFDEEQDRKRREALDAKVFDDVRAGLQEPGRAHTRVHPHRGVPGKGAGQGGFEDI</sequence>
<dbReference type="AlphaFoldDB" id="A0A9Q0AN18"/>
<proteinExistence type="predicted"/>
<dbReference type="Proteomes" id="UP000829685">
    <property type="component" value="Unassembled WGS sequence"/>
</dbReference>
<dbReference type="PANTHER" id="PTHR34693:SF5">
    <property type="match status" value="1"/>
</dbReference>
<feature type="compositionally biased region" description="Low complexity" evidence="1">
    <location>
        <begin position="80"/>
        <end position="96"/>
    </location>
</feature>
<feature type="compositionally biased region" description="Polar residues" evidence="1">
    <location>
        <begin position="101"/>
        <end position="119"/>
    </location>
</feature>
<name>A0A9Q0AN18_9PEZI</name>
<comment type="caution">
    <text evidence="2">The sequence shown here is derived from an EMBL/GenBank/DDBJ whole genome shotgun (WGS) entry which is preliminary data.</text>
</comment>
<feature type="compositionally biased region" description="Basic residues" evidence="1">
    <location>
        <begin position="188"/>
        <end position="198"/>
    </location>
</feature>
<dbReference type="EMBL" id="JAFIMR010000019">
    <property type="protein sequence ID" value="KAI1866955.1"/>
    <property type="molecule type" value="Genomic_DNA"/>
</dbReference>